<keyword evidence="3" id="KW-1185">Reference proteome</keyword>
<name>A0AAN8T2Y8_SOLBU</name>
<gene>
    <name evidence="2" type="ORF">RDI58_024410</name>
</gene>
<evidence type="ECO:0000256" key="1">
    <source>
        <dbReference type="SAM" id="MobiDB-lite"/>
    </source>
</evidence>
<protein>
    <submittedName>
        <fullName evidence="2">Uncharacterized protein</fullName>
    </submittedName>
</protein>
<feature type="region of interest" description="Disordered" evidence="1">
    <location>
        <begin position="1"/>
        <end position="72"/>
    </location>
</feature>
<dbReference type="AlphaFoldDB" id="A0AAN8T2Y8"/>
<reference evidence="2 3" key="1">
    <citation type="submission" date="2024-02" db="EMBL/GenBank/DDBJ databases">
        <title>de novo genome assembly of Solanum bulbocastanum strain 11H21.</title>
        <authorList>
            <person name="Hosaka A.J."/>
        </authorList>
    </citation>
    <scope>NUCLEOTIDE SEQUENCE [LARGE SCALE GENOMIC DNA]</scope>
    <source>
        <tissue evidence="2">Young leaves</tissue>
    </source>
</reference>
<accession>A0AAN8T2Y8</accession>
<dbReference type="Proteomes" id="UP001371456">
    <property type="component" value="Unassembled WGS sequence"/>
</dbReference>
<organism evidence="2 3">
    <name type="scientific">Solanum bulbocastanum</name>
    <name type="common">Wild potato</name>
    <dbReference type="NCBI Taxonomy" id="147425"/>
    <lineage>
        <taxon>Eukaryota</taxon>
        <taxon>Viridiplantae</taxon>
        <taxon>Streptophyta</taxon>
        <taxon>Embryophyta</taxon>
        <taxon>Tracheophyta</taxon>
        <taxon>Spermatophyta</taxon>
        <taxon>Magnoliopsida</taxon>
        <taxon>eudicotyledons</taxon>
        <taxon>Gunneridae</taxon>
        <taxon>Pentapetalae</taxon>
        <taxon>asterids</taxon>
        <taxon>lamiids</taxon>
        <taxon>Solanales</taxon>
        <taxon>Solanaceae</taxon>
        <taxon>Solanoideae</taxon>
        <taxon>Solaneae</taxon>
        <taxon>Solanum</taxon>
    </lineage>
</organism>
<evidence type="ECO:0000313" key="3">
    <source>
        <dbReference type="Proteomes" id="UP001371456"/>
    </source>
</evidence>
<feature type="compositionally biased region" description="Basic and acidic residues" evidence="1">
    <location>
        <begin position="37"/>
        <end position="72"/>
    </location>
</feature>
<evidence type="ECO:0000313" key="2">
    <source>
        <dbReference type="EMBL" id="KAK6777692.1"/>
    </source>
</evidence>
<dbReference type="EMBL" id="JBANQN010000010">
    <property type="protein sequence ID" value="KAK6777692.1"/>
    <property type="molecule type" value="Genomic_DNA"/>
</dbReference>
<sequence>MITEADDQSNTQGDQGRTLQQPTVAQNTPEKAPIETSNERYYGKGEKVIWRVKDKTNFKENTKDQNKEEGEH</sequence>
<feature type="compositionally biased region" description="Polar residues" evidence="1">
    <location>
        <begin position="8"/>
        <end position="29"/>
    </location>
</feature>
<comment type="caution">
    <text evidence="2">The sequence shown here is derived from an EMBL/GenBank/DDBJ whole genome shotgun (WGS) entry which is preliminary data.</text>
</comment>
<proteinExistence type="predicted"/>